<keyword evidence="5" id="KW-0728">SH3 domain</keyword>
<keyword evidence="6" id="KW-0964">Secreted</keyword>
<evidence type="ECO:0000256" key="1">
    <source>
        <dbReference type="ARBA" id="ARBA00000110"/>
    </source>
</evidence>
<dbReference type="SUPFAM" id="SSF47473">
    <property type="entry name" value="EF-hand"/>
    <property type="match status" value="1"/>
</dbReference>
<dbReference type="GO" id="GO:0046488">
    <property type="term" value="P:phosphatidylinositol metabolic process"/>
    <property type="evidence" value="ECO:0007669"/>
    <property type="project" value="TreeGrafter"/>
</dbReference>
<evidence type="ECO:0000256" key="14">
    <source>
        <dbReference type="ARBA" id="ARBA00022999"/>
    </source>
</evidence>
<evidence type="ECO:0000259" key="21">
    <source>
        <dbReference type="PROSITE" id="PS50001"/>
    </source>
</evidence>
<dbReference type="InterPro" id="IPR000909">
    <property type="entry name" value="PLipase_C_PInositol-sp_X_dom"/>
</dbReference>
<evidence type="ECO:0000256" key="9">
    <source>
        <dbReference type="ARBA" id="ARBA00022737"/>
    </source>
</evidence>
<comment type="caution">
    <text evidence="22">The sequence shown here is derived from an EMBL/GenBank/DDBJ whole genome shotgun (WGS) entry which is preliminary data.</text>
</comment>
<dbReference type="InterPro" id="IPR001192">
    <property type="entry name" value="PI-PLC_fam"/>
</dbReference>
<reference evidence="22 23" key="1">
    <citation type="journal article" date="2019" name="Sci. Rep.">
        <title>Orb-weaving spider Araneus ventricosus genome elucidates the spidroin gene catalogue.</title>
        <authorList>
            <person name="Kono N."/>
            <person name="Nakamura H."/>
            <person name="Ohtoshi R."/>
            <person name="Moran D.A.P."/>
            <person name="Shinohara A."/>
            <person name="Yoshida Y."/>
            <person name="Fujiwara M."/>
            <person name="Mori M."/>
            <person name="Tomita M."/>
            <person name="Arakawa K."/>
        </authorList>
    </citation>
    <scope>NUCLEOTIDE SEQUENCE [LARGE SCALE GENOMIC DNA]</scope>
</reference>
<dbReference type="Pfam" id="PF00017">
    <property type="entry name" value="SH2"/>
    <property type="match status" value="2"/>
</dbReference>
<organism evidence="22 23">
    <name type="scientific">Araneus ventricosus</name>
    <name type="common">Orbweaver spider</name>
    <name type="synonym">Epeira ventricosa</name>
    <dbReference type="NCBI Taxonomy" id="182803"/>
    <lineage>
        <taxon>Eukaryota</taxon>
        <taxon>Metazoa</taxon>
        <taxon>Ecdysozoa</taxon>
        <taxon>Arthropoda</taxon>
        <taxon>Chelicerata</taxon>
        <taxon>Arachnida</taxon>
        <taxon>Araneae</taxon>
        <taxon>Araneomorphae</taxon>
        <taxon>Entelegynae</taxon>
        <taxon>Araneoidea</taxon>
        <taxon>Araneidae</taxon>
        <taxon>Araneus</taxon>
    </lineage>
</organism>
<dbReference type="GO" id="GO:0046872">
    <property type="term" value="F:metal ion binding"/>
    <property type="evidence" value="ECO:0007669"/>
    <property type="project" value="UniProtKB-KW"/>
</dbReference>
<name>A0A4Y2PCX6_ARAVE</name>
<protein>
    <recommendedName>
        <fullName evidence="4 20">Phosphoinositide phospholipase C</fullName>
        <ecNumber evidence="4 20">3.1.4.11</ecNumber>
    </recommendedName>
</protein>
<evidence type="ECO:0000256" key="5">
    <source>
        <dbReference type="ARBA" id="ARBA00022443"/>
    </source>
</evidence>
<accession>A0A4Y2PCX6</accession>
<dbReference type="PANTHER" id="PTHR10336">
    <property type="entry name" value="PHOSPHOINOSITIDE-SPECIFIC PHOSPHOLIPASE C FAMILY PROTEIN"/>
    <property type="match status" value="1"/>
</dbReference>
<keyword evidence="16" id="KW-1015">Disulfide bond</keyword>
<dbReference type="Pfam" id="PF23583">
    <property type="entry name" value="EF_HAND_2_PLCG"/>
    <property type="match status" value="1"/>
</dbReference>
<dbReference type="InterPro" id="IPR017946">
    <property type="entry name" value="PLC-like_Pdiesterase_TIM-brl"/>
</dbReference>
<dbReference type="GO" id="GO:0016829">
    <property type="term" value="F:lyase activity"/>
    <property type="evidence" value="ECO:0007669"/>
    <property type="project" value="UniProtKB-KW"/>
</dbReference>
<evidence type="ECO:0000256" key="7">
    <source>
        <dbReference type="ARBA" id="ARBA00022553"/>
    </source>
</evidence>
<comment type="catalytic activity">
    <reaction evidence="1">
        <text>an N-(acyl)-sphingosylphosphoethanolamine = an N-(acyl)-sphingosyl-1,3-cyclic phosphate + ethanolamine</text>
        <dbReference type="Rhea" id="RHEA:60648"/>
        <dbReference type="ChEBI" id="CHEBI:57603"/>
        <dbReference type="ChEBI" id="CHEBI:143891"/>
        <dbReference type="ChEBI" id="CHEBI:143892"/>
    </reaction>
</comment>
<comment type="subcellular location">
    <subcellularLocation>
        <location evidence="3">Secreted</location>
    </subcellularLocation>
</comment>
<dbReference type="FunFam" id="3.30.505.10:FF:000009">
    <property type="entry name" value="1-phosphatidylinositol 4,5-bisphosphate phosphodiesterase gamma"/>
    <property type="match status" value="1"/>
</dbReference>
<dbReference type="Gene3D" id="3.20.20.190">
    <property type="entry name" value="Phosphatidylinositol (PI) phosphodiesterase"/>
    <property type="match status" value="1"/>
</dbReference>
<keyword evidence="11" id="KW-0106">Calcium</keyword>
<comment type="cofactor">
    <cofactor evidence="2">
        <name>Ca(2+)</name>
        <dbReference type="ChEBI" id="CHEBI:29108"/>
    </cofactor>
</comment>
<keyword evidence="12" id="KW-0460">Magnesium</keyword>
<evidence type="ECO:0000256" key="6">
    <source>
        <dbReference type="ARBA" id="ARBA00022525"/>
    </source>
</evidence>
<evidence type="ECO:0000256" key="12">
    <source>
        <dbReference type="ARBA" id="ARBA00022842"/>
    </source>
</evidence>
<feature type="domain" description="SH2" evidence="21">
    <location>
        <begin position="587"/>
        <end position="687"/>
    </location>
</feature>
<dbReference type="PRINTS" id="PR00401">
    <property type="entry name" value="SH2DOMAIN"/>
</dbReference>
<evidence type="ECO:0000256" key="20">
    <source>
        <dbReference type="RuleBase" id="RU361133"/>
    </source>
</evidence>
<dbReference type="OrthoDB" id="6421915at2759"/>
<dbReference type="PANTHER" id="PTHR10336:SF159">
    <property type="entry name" value="1-PHOSPHATIDYLINOSITOL 4,5-BISPHOSPHATE PHOSPHODIESTERASE GAMMA"/>
    <property type="match status" value="1"/>
</dbReference>
<dbReference type="EC" id="3.1.4.11" evidence="4 20"/>
<keyword evidence="17" id="KW-0807">Transducer</keyword>
<dbReference type="PRINTS" id="PR00390">
    <property type="entry name" value="PHPHLIPASEC"/>
</dbReference>
<keyword evidence="9" id="KW-0677">Repeat</keyword>
<proteinExistence type="predicted"/>
<dbReference type="GO" id="GO:0004435">
    <property type="term" value="F:phosphatidylinositol-4,5-bisphosphate phospholipase C activity"/>
    <property type="evidence" value="ECO:0007669"/>
    <property type="project" value="UniProtKB-EC"/>
</dbReference>
<dbReference type="SMART" id="SM00148">
    <property type="entry name" value="PLCXc"/>
    <property type="match status" value="1"/>
</dbReference>
<dbReference type="InterPro" id="IPR035023">
    <property type="entry name" value="PLC-gamma_C-SH2"/>
</dbReference>
<keyword evidence="10 20" id="KW-0378">Hydrolase</keyword>
<dbReference type="EMBL" id="BGPR01010943">
    <property type="protein sequence ID" value="GBN48823.1"/>
    <property type="molecule type" value="Genomic_DNA"/>
</dbReference>
<dbReference type="GO" id="GO:0010634">
    <property type="term" value="P:positive regulation of epithelial cell migration"/>
    <property type="evidence" value="ECO:0007669"/>
    <property type="project" value="TreeGrafter"/>
</dbReference>
<dbReference type="PROSITE" id="PS50001">
    <property type="entry name" value="SH2"/>
    <property type="match status" value="2"/>
</dbReference>
<dbReference type="Gene3D" id="3.30.505.10">
    <property type="entry name" value="SH2 domain"/>
    <property type="match status" value="2"/>
</dbReference>
<keyword evidence="14 19" id="KW-0727">SH2 domain</keyword>
<dbReference type="InterPro" id="IPR011992">
    <property type="entry name" value="EF-hand-dom_pair"/>
</dbReference>
<evidence type="ECO:0000256" key="8">
    <source>
        <dbReference type="ARBA" id="ARBA00022723"/>
    </source>
</evidence>
<keyword evidence="7" id="KW-0597">Phosphoprotein</keyword>
<sequence length="890" mass="103928">MNKFSTHIRVFVVLEMAKCHENVKAVQRVWEEEFHNWKNWPDKRTINVCSHVMDGFQNRLTAVLVKEGERRPMPPYLTPLQRPSRLDGHGTTSTYSELSTWDLSLTKPAPYYWINETFTRKLDLQKVQEVRIGKNSKAFERWPEETRKFQNNECFIILYGNSFILKSLSCIAKKDEFEMLVKSIRHLAAESTNAPYPLLVERWLCKEFYCMENLRGVITIKDLKAFLPKINLKLATNRLKEFFQDVDAKRIGEIDFEGFASLYYNLIHDEQLFDGQHAKDGPGVTLYCFQNFLLDHQKDPDAADRQKVSLLMREHLQDPIRDAQEPFFTVPEFIDFLFSKQNDAWDTKHNEVNQDMTQPLVNYWIASSHNTYLTGDQVKSESSTEAYARCLRMGCRCIELDCWDGPDNMPRVYHGRTLTSKIRFIDVLRTIREHAFVTSEYPVILSIENHCSLPQQRNMAVAFLEVLGDMLLVEPIERDGTHMPSPAQLKRRIIIKHKKPPDEHEEEIILQRDEGIDVDISNAVKNGILYLEDPVDHEKWRPHFFMLTQNKMYYTEVQSDEDEDNEDSNTHTKEDIPNEEIDFGEEWFHGKLPGGYNEAEELLHQYYLGEGSFLVHESEIFVGDYSLSFWRQGTVHHCHIKSRLERGQTKYFLTDAISFDNLHSLITYYQSHQLRSSEFSMCLTEPVPWSDNREGMEWFHSNMTRAQAEEMLKKVPYDGAYLVRPSEKEENSFAISFRAENKIKHCRIKQDGRLYTIGTAQFVSLVELVNYYEKHTLYRKVKLKYPVNEQVVHRISGVGYRGTGRLTVTLQLIPGIPTVSKPLRKPGTQRIKDDISSQRFLYGFTKAALKRMKQDLLCSLQNFSLEEQTSSRDGGCITRVCLYMDGSKME</sequence>
<feature type="domain" description="SH2" evidence="21">
    <location>
        <begin position="698"/>
        <end position="787"/>
    </location>
</feature>
<keyword evidence="23" id="KW-1185">Reference proteome</keyword>
<dbReference type="InterPro" id="IPR011993">
    <property type="entry name" value="PH-like_dom_sf"/>
</dbReference>
<evidence type="ECO:0000256" key="19">
    <source>
        <dbReference type="PROSITE-ProRule" id="PRU00191"/>
    </source>
</evidence>
<dbReference type="Pfam" id="PF23329">
    <property type="entry name" value="EF_HAND_1_PLCG"/>
    <property type="match status" value="1"/>
</dbReference>
<comment type="catalytic activity">
    <reaction evidence="20">
        <text>a 1,2-diacyl-sn-glycero-3-phospho-(1D-myo-inositol-4,5-bisphosphate) + H2O = 1D-myo-inositol 1,4,5-trisphosphate + a 1,2-diacyl-sn-glycerol + H(+)</text>
        <dbReference type="Rhea" id="RHEA:33179"/>
        <dbReference type="ChEBI" id="CHEBI:15377"/>
        <dbReference type="ChEBI" id="CHEBI:15378"/>
        <dbReference type="ChEBI" id="CHEBI:17815"/>
        <dbReference type="ChEBI" id="CHEBI:58456"/>
        <dbReference type="ChEBI" id="CHEBI:203600"/>
        <dbReference type="EC" id="3.1.4.11"/>
    </reaction>
</comment>
<evidence type="ECO:0000256" key="17">
    <source>
        <dbReference type="ARBA" id="ARBA00023224"/>
    </source>
</evidence>
<dbReference type="InterPro" id="IPR057061">
    <property type="entry name" value="PLCG_EF-hand_2"/>
</dbReference>
<dbReference type="CDD" id="cd08592">
    <property type="entry name" value="PI-PLCc_gamma"/>
    <property type="match status" value="1"/>
</dbReference>
<gene>
    <name evidence="22" type="primary">PLCG1_2</name>
    <name evidence="22" type="ORF">AVEN_41010_1</name>
</gene>
<dbReference type="PROSITE" id="PS50007">
    <property type="entry name" value="PIPLC_X_DOMAIN"/>
    <property type="match status" value="1"/>
</dbReference>
<keyword evidence="8" id="KW-0479">Metal-binding</keyword>
<dbReference type="InterPro" id="IPR000980">
    <property type="entry name" value="SH2"/>
</dbReference>
<dbReference type="Proteomes" id="UP000499080">
    <property type="component" value="Unassembled WGS sequence"/>
</dbReference>
<evidence type="ECO:0000256" key="4">
    <source>
        <dbReference type="ARBA" id="ARBA00012368"/>
    </source>
</evidence>
<evidence type="ECO:0000256" key="18">
    <source>
        <dbReference type="ARBA" id="ARBA00023239"/>
    </source>
</evidence>
<dbReference type="GO" id="GO:0048015">
    <property type="term" value="P:phosphatidylinositol-mediated signaling"/>
    <property type="evidence" value="ECO:0007669"/>
    <property type="project" value="TreeGrafter"/>
</dbReference>
<dbReference type="Gene3D" id="1.10.238.10">
    <property type="entry name" value="EF-hand"/>
    <property type="match status" value="2"/>
</dbReference>
<dbReference type="FunFam" id="3.20.20.190:FF:000004">
    <property type="entry name" value="1-phosphatidylinositol 4,5-bisphosphate phosphodiesterase gamma"/>
    <property type="match status" value="1"/>
</dbReference>
<evidence type="ECO:0000256" key="13">
    <source>
        <dbReference type="ARBA" id="ARBA00022963"/>
    </source>
</evidence>
<dbReference type="Gene3D" id="2.30.29.30">
    <property type="entry name" value="Pleckstrin-homology domain (PH domain)/Phosphotyrosine-binding domain (PTB)"/>
    <property type="match status" value="1"/>
</dbReference>
<dbReference type="GO" id="GO:0005576">
    <property type="term" value="C:extracellular region"/>
    <property type="evidence" value="ECO:0007669"/>
    <property type="project" value="UniProtKB-SubCell"/>
</dbReference>
<evidence type="ECO:0000256" key="2">
    <source>
        <dbReference type="ARBA" id="ARBA00001913"/>
    </source>
</evidence>
<evidence type="ECO:0000256" key="10">
    <source>
        <dbReference type="ARBA" id="ARBA00022801"/>
    </source>
</evidence>
<dbReference type="FunFam" id="3.30.505.10:FF:000011">
    <property type="entry name" value="1-phosphatidylinositol 4,5-bisphosphate phosphodiesterase gamma"/>
    <property type="match status" value="1"/>
</dbReference>
<dbReference type="GO" id="GO:0051209">
    <property type="term" value="P:release of sequestered calcium ion into cytosol"/>
    <property type="evidence" value="ECO:0007669"/>
    <property type="project" value="TreeGrafter"/>
</dbReference>
<keyword evidence="15 20" id="KW-0443">Lipid metabolism</keyword>
<keyword evidence="13 20" id="KW-0442">Lipid degradation</keyword>
<dbReference type="SUPFAM" id="SSF55550">
    <property type="entry name" value="SH2 domain"/>
    <property type="match status" value="2"/>
</dbReference>
<dbReference type="GO" id="GO:0032587">
    <property type="term" value="C:ruffle membrane"/>
    <property type="evidence" value="ECO:0007669"/>
    <property type="project" value="TreeGrafter"/>
</dbReference>
<dbReference type="AlphaFoldDB" id="A0A4Y2PCX6"/>
<evidence type="ECO:0000256" key="11">
    <source>
        <dbReference type="ARBA" id="ARBA00022837"/>
    </source>
</evidence>
<dbReference type="SUPFAM" id="SSF51695">
    <property type="entry name" value="PLC-like phosphodiesterases"/>
    <property type="match status" value="1"/>
</dbReference>
<dbReference type="CDD" id="cd16201">
    <property type="entry name" value="EFh_PI-PLCgamma"/>
    <property type="match status" value="1"/>
</dbReference>
<keyword evidence="18" id="KW-0456">Lyase</keyword>
<dbReference type="Pfam" id="PF00388">
    <property type="entry name" value="PI-PLC-X"/>
    <property type="match status" value="1"/>
</dbReference>
<dbReference type="InterPro" id="IPR056586">
    <property type="entry name" value="EF-hand_PLCG1"/>
</dbReference>
<dbReference type="SMART" id="SM00252">
    <property type="entry name" value="SH2"/>
    <property type="match status" value="2"/>
</dbReference>
<dbReference type="GO" id="GO:0016042">
    <property type="term" value="P:lipid catabolic process"/>
    <property type="evidence" value="ECO:0007669"/>
    <property type="project" value="UniProtKB-KW"/>
</dbReference>
<dbReference type="InterPro" id="IPR036860">
    <property type="entry name" value="SH2_dom_sf"/>
</dbReference>
<evidence type="ECO:0000313" key="22">
    <source>
        <dbReference type="EMBL" id="GBN48823.1"/>
    </source>
</evidence>
<evidence type="ECO:0000256" key="3">
    <source>
        <dbReference type="ARBA" id="ARBA00004613"/>
    </source>
</evidence>
<evidence type="ECO:0000256" key="15">
    <source>
        <dbReference type="ARBA" id="ARBA00023098"/>
    </source>
</evidence>
<evidence type="ECO:0000313" key="23">
    <source>
        <dbReference type="Proteomes" id="UP000499080"/>
    </source>
</evidence>
<evidence type="ECO:0000256" key="16">
    <source>
        <dbReference type="ARBA" id="ARBA00023157"/>
    </source>
</evidence>
<dbReference type="CDD" id="cd09932">
    <property type="entry name" value="SH2_C-SH2_PLC_gamma_like"/>
    <property type="match status" value="1"/>
</dbReference>